<dbReference type="InParanoid" id="K3YBB3"/>
<evidence type="ECO:0000313" key="2">
    <source>
        <dbReference type="Proteomes" id="UP000004995"/>
    </source>
</evidence>
<dbReference type="HOGENOM" id="CLU_2594351_0_0_1"/>
<dbReference type="Proteomes" id="UP000004995">
    <property type="component" value="Unassembled WGS sequence"/>
</dbReference>
<dbReference type="EMBL" id="AGNK02004235">
    <property type="status" value="NOT_ANNOTATED_CDS"/>
    <property type="molecule type" value="Genomic_DNA"/>
</dbReference>
<name>K3YBB3_SETIT</name>
<protein>
    <submittedName>
        <fullName evidence="1">Uncharacterized protein</fullName>
    </submittedName>
</protein>
<reference evidence="1" key="2">
    <citation type="submission" date="2018-08" db="UniProtKB">
        <authorList>
            <consortium name="EnsemblPlants"/>
        </authorList>
    </citation>
    <scope>IDENTIFICATION</scope>
    <source>
        <strain evidence="1">Yugu1</strain>
    </source>
</reference>
<reference evidence="2" key="1">
    <citation type="journal article" date="2012" name="Nat. Biotechnol.">
        <title>Reference genome sequence of the model plant Setaria.</title>
        <authorList>
            <person name="Bennetzen J.L."/>
            <person name="Schmutz J."/>
            <person name="Wang H."/>
            <person name="Percifield R."/>
            <person name="Hawkins J."/>
            <person name="Pontaroli A.C."/>
            <person name="Estep M."/>
            <person name="Feng L."/>
            <person name="Vaughn J.N."/>
            <person name="Grimwood J."/>
            <person name="Jenkins J."/>
            <person name="Barry K."/>
            <person name="Lindquist E."/>
            <person name="Hellsten U."/>
            <person name="Deshpande S."/>
            <person name="Wang X."/>
            <person name="Wu X."/>
            <person name="Mitros T."/>
            <person name="Triplett J."/>
            <person name="Yang X."/>
            <person name="Ye C.Y."/>
            <person name="Mauro-Herrera M."/>
            <person name="Wang L."/>
            <person name="Li P."/>
            <person name="Sharma M."/>
            <person name="Sharma R."/>
            <person name="Ronald P.C."/>
            <person name="Panaud O."/>
            <person name="Kellogg E.A."/>
            <person name="Brutnell T.P."/>
            <person name="Doust A.N."/>
            <person name="Tuskan G.A."/>
            <person name="Rokhsar D."/>
            <person name="Devos K.M."/>
        </authorList>
    </citation>
    <scope>NUCLEOTIDE SEQUENCE [LARGE SCALE GENOMIC DNA]</scope>
    <source>
        <strain evidence="2">cv. Yugu1</strain>
    </source>
</reference>
<accession>K3YBB3</accession>
<dbReference type="AlphaFoldDB" id="K3YBB3"/>
<proteinExistence type="predicted"/>
<keyword evidence="2" id="KW-1185">Reference proteome</keyword>
<dbReference type="EnsemblPlants" id="KQK96703">
    <property type="protein sequence ID" value="KQK96703"/>
    <property type="gene ID" value="SETIT_011507mg"/>
</dbReference>
<sequence>MYKIIIHIYLKQQAKLDESTNQWTRLQTKTIFTQPIVFSRHNIPLLQKLQCKSNTPSIFINCLSFTRLLKNLSGTFHICP</sequence>
<evidence type="ECO:0000313" key="1">
    <source>
        <dbReference type="EnsemblPlants" id="KQK96703"/>
    </source>
</evidence>
<dbReference type="Gramene" id="KQK96703">
    <property type="protein sequence ID" value="KQK96703"/>
    <property type="gene ID" value="SETIT_011507mg"/>
</dbReference>
<organism evidence="1 2">
    <name type="scientific">Setaria italica</name>
    <name type="common">Foxtail millet</name>
    <name type="synonym">Panicum italicum</name>
    <dbReference type="NCBI Taxonomy" id="4555"/>
    <lineage>
        <taxon>Eukaryota</taxon>
        <taxon>Viridiplantae</taxon>
        <taxon>Streptophyta</taxon>
        <taxon>Embryophyta</taxon>
        <taxon>Tracheophyta</taxon>
        <taxon>Spermatophyta</taxon>
        <taxon>Magnoliopsida</taxon>
        <taxon>Liliopsida</taxon>
        <taxon>Poales</taxon>
        <taxon>Poaceae</taxon>
        <taxon>PACMAD clade</taxon>
        <taxon>Panicoideae</taxon>
        <taxon>Panicodae</taxon>
        <taxon>Paniceae</taxon>
        <taxon>Cenchrinae</taxon>
        <taxon>Setaria</taxon>
    </lineage>
</organism>